<dbReference type="InterPro" id="IPR019758">
    <property type="entry name" value="Pept_S26A_signal_pept_1_CS"/>
</dbReference>
<keyword evidence="5 6" id="KW-0378">Hydrolase</keyword>
<dbReference type="CDD" id="cd06530">
    <property type="entry name" value="S26_SPase_I"/>
    <property type="match status" value="1"/>
</dbReference>
<dbReference type="PANTHER" id="PTHR43390:SF1">
    <property type="entry name" value="CHLOROPLAST PROCESSING PEPTIDASE"/>
    <property type="match status" value="1"/>
</dbReference>
<accession>A0ABY8H9D8</accession>
<dbReference type="SUPFAM" id="SSF51306">
    <property type="entry name" value="LexA/Signal peptidase"/>
    <property type="match status" value="1"/>
</dbReference>
<evidence type="ECO:0000259" key="8">
    <source>
        <dbReference type="Pfam" id="PF10502"/>
    </source>
</evidence>
<evidence type="ECO:0000313" key="10">
    <source>
        <dbReference type="Proteomes" id="UP001219037"/>
    </source>
</evidence>
<dbReference type="PANTHER" id="PTHR43390">
    <property type="entry name" value="SIGNAL PEPTIDASE I"/>
    <property type="match status" value="1"/>
</dbReference>
<dbReference type="GO" id="GO:0009003">
    <property type="term" value="F:signal peptidase activity"/>
    <property type="evidence" value="ECO:0007669"/>
    <property type="project" value="UniProtKB-EC"/>
</dbReference>
<feature type="region of interest" description="Disordered" evidence="7">
    <location>
        <begin position="1"/>
        <end position="27"/>
    </location>
</feature>
<comment type="catalytic activity">
    <reaction evidence="1 6">
        <text>Cleavage of hydrophobic, N-terminal signal or leader sequences from secreted and periplasmic proteins.</text>
        <dbReference type="EC" id="3.4.21.89"/>
    </reaction>
</comment>
<dbReference type="InterPro" id="IPR000223">
    <property type="entry name" value="Pept_S26A_signal_pept_1"/>
</dbReference>
<evidence type="ECO:0000256" key="7">
    <source>
        <dbReference type="SAM" id="MobiDB-lite"/>
    </source>
</evidence>
<dbReference type="EMBL" id="CP121252">
    <property type="protein sequence ID" value="WFP17781.1"/>
    <property type="molecule type" value="Genomic_DNA"/>
</dbReference>
<dbReference type="RefSeq" id="WP_278159505.1">
    <property type="nucleotide sequence ID" value="NZ_CP121252.1"/>
</dbReference>
<keyword evidence="6" id="KW-0812">Transmembrane</keyword>
<dbReference type="Pfam" id="PF10502">
    <property type="entry name" value="Peptidase_S26"/>
    <property type="match status" value="1"/>
</dbReference>
<dbReference type="InterPro" id="IPR019757">
    <property type="entry name" value="Pept_S26A_signal_pept_1_Lys-AS"/>
</dbReference>
<evidence type="ECO:0000256" key="6">
    <source>
        <dbReference type="RuleBase" id="RU362042"/>
    </source>
</evidence>
<comment type="similarity">
    <text evidence="3 6">Belongs to the peptidase S26 family.</text>
</comment>
<comment type="subcellular location">
    <subcellularLocation>
        <location evidence="2">Cell membrane</location>
        <topology evidence="2">Single-pass type II membrane protein</topology>
    </subcellularLocation>
    <subcellularLocation>
        <location evidence="6">Membrane</location>
        <topology evidence="6">Single-pass type II membrane protein</topology>
    </subcellularLocation>
</comment>
<dbReference type="Gene3D" id="2.10.109.10">
    <property type="entry name" value="Umud Fragment, subunit A"/>
    <property type="match status" value="1"/>
</dbReference>
<evidence type="ECO:0000256" key="2">
    <source>
        <dbReference type="ARBA" id="ARBA00004401"/>
    </source>
</evidence>
<dbReference type="InterPro" id="IPR036286">
    <property type="entry name" value="LexA/Signal_pep-like_sf"/>
</dbReference>
<keyword evidence="6" id="KW-0472">Membrane</keyword>
<dbReference type="InterPro" id="IPR019533">
    <property type="entry name" value="Peptidase_S26"/>
</dbReference>
<proteinExistence type="inferred from homology"/>
<dbReference type="PROSITE" id="PS00760">
    <property type="entry name" value="SPASE_I_2"/>
    <property type="match status" value="1"/>
</dbReference>
<evidence type="ECO:0000256" key="4">
    <source>
        <dbReference type="ARBA" id="ARBA00013208"/>
    </source>
</evidence>
<evidence type="ECO:0000256" key="1">
    <source>
        <dbReference type="ARBA" id="ARBA00000677"/>
    </source>
</evidence>
<evidence type="ECO:0000256" key="3">
    <source>
        <dbReference type="ARBA" id="ARBA00009370"/>
    </source>
</evidence>
<dbReference type="PROSITE" id="PS00761">
    <property type="entry name" value="SPASE_I_3"/>
    <property type="match status" value="1"/>
</dbReference>
<evidence type="ECO:0000313" key="9">
    <source>
        <dbReference type="EMBL" id="WFP17781.1"/>
    </source>
</evidence>
<dbReference type="PRINTS" id="PR00727">
    <property type="entry name" value="LEADERPTASE"/>
</dbReference>
<gene>
    <name evidence="9" type="primary">lepB</name>
    <name evidence="9" type="ORF">P8192_06710</name>
</gene>
<dbReference type="NCBIfam" id="TIGR02227">
    <property type="entry name" value="sigpep_I_bact"/>
    <property type="match status" value="1"/>
</dbReference>
<dbReference type="Proteomes" id="UP001219037">
    <property type="component" value="Chromosome"/>
</dbReference>
<name>A0ABY8H9D8_9MICC</name>
<dbReference type="EC" id="3.4.21.89" evidence="4 6"/>
<organism evidence="9 10">
    <name type="scientific">Citricoccus muralis</name>
    <dbReference type="NCBI Taxonomy" id="169134"/>
    <lineage>
        <taxon>Bacteria</taxon>
        <taxon>Bacillati</taxon>
        <taxon>Actinomycetota</taxon>
        <taxon>Actinomycetes</taxon>
        <taxon>Micrococcales</taxon>
        <taxon>Micrococcaceae</taxon>
        <taxon>Citricoccus</taxon>
    </lineage>
</organism>
<feature type="transmembrane region" description="Helical" evidence="6">
    <location>
        <begin position="42"/>
        <end position="65"/>
    </location>
</feature>
<feature type="domain" description="Peptidase S26" evidence="8">
    <location>
        <begin position="40"/>
        <end position="229"/>
    </location>
</feature>
<sequence>MSASASERSDDIAAPQSGPADSDHHERPVSFGRRIWSMVRELLIVIVIALVVSFLFKTFLFRAFVIPSGSMEQTLQVNDRIFVNLMVPGVWDLERGDVVVFEDTQGWLPPAEDNSNVLHDALQLIGLAPDSSEQHVVKRIIGMPGDHVTVDEETQALVVNGQILDEEAYLYPGVVGSETDFDITVPEGHLWVMGDHRDASGDSRAHQNGPGEGFVSLDDVTGRAEVIAWPLNRWGSAGSNNDVFADVPDPEAP</sequence>
<keyword evidence="10" id="KW-1185">Reference proteome</keyword>
<keyword evidence="6" id="KW-0645">Protease</keyword>
<reference evidence="9 10" key="1">
    <citation type="submission" date="2023-04" db="EMBL/GenBank/DDBJ databases">
        <title>Funneling lignin-derived compounds into biodiesel using alkali-halophilic Citricoccus sp. P2.</title>
        <authorList>
            <person name="Luo C.-B."/>
        </authorList>
    </citation>
    <scope>NUCLEOTIDE SEQUENCE [LARGE SCALE GENOMIC DNA]</scope>
    <source>
        <strain evidence="9 10">P2</strain>
    </source>
</reference>
<keyword evidence="6" id="KW-1133">Transmembrane helix</keyword>
<evidence type="ECO:0000256" key="5">
    <source>
        <dbReference type="ARBA" id="ARBA00022801"/>
    </source>
</evidence>
<protein>
    <recommendedName>
        <fullName evidence="4 6">Signal peptidase I</fullName>
        <ecNumber evidence="4 6">3.4.21.89</ecNumber>
    </recommendedName>
</protein>